<organism evidence="4 5">
    <name type="scientific">Elysia marginata</name>
    <dbReference type="NCBI Taxonomy" id="1093978"/>
    <lineage>
        <taxon>Eukaryota</taxon>
        <taxon>Metazoa</taxon>
        <taxon>Spiralia</taxon>
        <taxon>Lophotrochozoa</taxon>
        <taxon>Mollusca</taxon>
        <taxon>Gastropoda</taxon>
        <taxon>Heterobranchia</taxon>
        <taxon>Euthyneura</taxon>
        <taxon>Panpulmonata</taxon>
        <taxon>Sacoglossa</taxon>
        <taxon>Placobranchoidea</taxon>
        <taxon>Plakobranchidae</taxon>
        <taxon>Elysia</taxon>
    </lineage>
</organism>
<evidence type="ECO:0000313" key="5">
    <source>
        <dbReference type="Proteomes" id="UP000762676"/>
    </source>
</evidence>
<name>A0AAV4EU12_9GAST</name>
<evidence type="ECO:0000313" key="4">
    <source>
        <dbReference type="EMBL" id="GFR63875.1"/>
    </source>
</evidence>
<keyword evidence="2 3" id="KW-0175">Coiled coil</keyword>
<dbReference type="Proteomes" id="UP000762676">
    <property type="component" value="Unassembled WGS sequence"/>
</dbReference>
<dbReference type="InterPro" id="IPR018477">
    <property type="entry name" value="BICD"/>
</dbReference>
<gene>
    <name evidence="4" type="ORF">ElyMa_000165500</name>
</gene>
<comment type="similarity">
    <text evidence="1">Belongs to the BicD family.</text>
</comment>
<dbReference type="GO" id="GO:0005829">
    <property type="term" value="C:cytosol"/>
    <property type="evidence" value="ECO:0007669"/>
    <property type="project" value="TreeGrafter"/>
</dbReference>
<evidence type="ECO:0000256" key="2">
    <source>
        <dbReference type="ARBA" id="ARBA00023054"/>
    </source>
</evidence>
<dbReference type="AlphaFoldDB" id="A0AAV4EU12"/>
<reference evidence="4 5" key="1">
    <citation type="journal article" date="2021" name="Elife">
        <title>Chloroplast acquisition without the gene transfer in kleptoplastic sea slugs, Plakobranchus ocellatus.</title>
        <authorList>
            <person name="Maeda T."/>
            <person name="Takahashi S."/>
            <person name="Yoshida T."/>
            <person name="Shimamura S."/>
            <person name="Takaki Y."/>
            <person name="Nagai Y."/>
            <person name="Toyoda A."/>
            <person name="Suzuki Y."/>
            <person name="Arimoto A."/>
            <person name="Ishii H."/>
            <person name="Satoh N."/>
            <person name="Nishiyama T."/>
            <person name="Hasebe M."/>
            <person name="Maruyama T."/>
            <person name="Minagawa J."/>
            <person name="Obokata J."/>
            <person name="Shigenobu S."/>
        </authorList>
    </citation>
    <scope>NUCLEOTIDE SEQUENCE [LARGE SCALE GENOMIC DNA]</scope>
</reference>
<dbReference type="PANTHER" id="PTHR31233">
    <property type="entry name" value="BICAUDAL D FAMILY MEMBER"/>
    <property type="match status" value="1"/>
</dbReference>
<sequence>HVFHTRQVSQLKQNQVEFESTKHETLRLRGDLEDLNMQLDELGGLKSIVEAKLGEALQALVQEREQKHSLKKELDQRISQESMFNLSNLAHLGGLSEGLTFNNHSEPEEDMEGSAHPALKRIEADFNFSGGKQSEDGNPTPRPGTVGDILSEIQVTEVGKLESLLQQSEDEKMELQKALDDAKKLIEDTQKDLIEQKERADHLKTTISNVAALQEGAKLPNDLQVGLVRDCTAPRTINTYKIFVLVNVQTVKAYIVEQGGSVVSASDLLSGGHGFDSQPRRML</sequence>
<evidence type="ECO:0000256" key="3">
    <source>
        <dbReference type="SAM" id="Coils"/>
    </source>
</evidence>
<dbReference type="EMBL" id="BMAT01000317">
    <property type="protein sequence ID" value="GFR63875.1"/>
    <property type="molecule type" value="Genomic_DNA"/>
</dbReference>
<dbReference type="GO" id="GO:0034452">
    <property type="term" value="F:dynactin binding"/>
    <property type="evidence" value="ECO:0007669"/>
    <property type="project" value="TreeGrafter"/>
</dbReference>
<keyword evidence="5" id="KW-1185">Reference proteome</keyword>
<accession>A0AAV4EU12</accession>
<dbReference type="GO" id="GO:0070840">
    <property type="term" value="F:dynein complex binding"/>
    <property type="evidence" value="ECO:0007669"/>
    <property type="project" value="InterPro"/>
</dbReference>
<dbReference type="GO" id="GO:0072393">
    <property type="term" value="P:microtubule anchoring at microtubule organizing center"/>
    <property type="evidence" value="ECO:0007669"/>
    <property type="project" value="TreeGrafter"/>
</dbReference>
<dbReference type="PANTHER" id="PTHR31233:SF6">
    <property type="entry name" value="PROTEIN BICAUDAL D"/>
    <property type="match status" value="1"/>
</dbReference>
<dbReference type="GO" id="GO:0008093">
    <property type="term" value="F:cytoskeletal anchor activity"/>
    <property type="evidence" value="ECO:0007669"/>
    <property type="project" value="InterPro"/>
</dbReference>
<feature type="non-terminal residue" evidence="4">
    <location>
        <position position="1"/>
    </location>
</feature>
<dbReference type="Pfam" id="PF09730">
    <property type="entry name" value="BicD"/>
    <property type="match status" value="1"/>
</dbReference>
<dbReference type="GO" id="GO:0005794">
    <property type="term" value="C:Golgi apparatus"/>
    <property type="evidence" value="ECO:0007669"/>
    <property type="project" value="TreeGrafter"/>
</dbReference>
<evidence type="ECO:0000256" key="1">
    <source>
        <dbReference type="ARBA" id="ARBA00010061"/>
    </source>
</evidence>
<protein>
    <submittedName>
        <fullName evidence="4">Bicaudal D-like protein 2</fullName>
    </submittedName>
</protein>
<dbReference type="GO" id="GO:0070507">
    <property type="term" value="P:regulation of microtubule cytoskeleton organization"/>
    <property type="evidence" value="ECO:0007669"/>
    <property type="project" value="TreeGrafter"/>
</dbReference>
<proteinExistence type="inferred from homology"/>
<feature type="coiled-coil region" evidence="3">
    <location>
        <begin position="158"/>
        <end position="206"/>
    </location>
</feature>
<comment type="caution">
    <text evidence="4">The sequence shown here is derived from an EMBL/GenBank/DDBJ whole genome shotgun (WGS) entry which is preliminary data.</text>
</comment>